<comment type="caution">
    <text evidence="1">The sequence shown here is derived from an EMBL/GenBank/DDBJ whole genome shotgun (WGS) entry which is preliminary data.</text>
</comment>
<evidence type="ECO:0000313" key="2">
    <source>
        <dbReference type="Proteomes" id="UP001056120"/>
    </source>
</evidence>
<name>A0ACB9GST9_9ASTR</name>
<dbReference type="EMBL" id="CM042030">
    <property type="protein sequence ID" value="KAI3786555.1"/>
    <property type="molecule type" value="Genomic_DNA"/>
</dbReference>
<evidence type="ECO:0000313" key="1">
    <source>
        <dbReference type="EMBL" id="KAI3786555.1"/>
    </source>
</evidence>
<reference evidence="2" key="1">
    <citation type="journal article" date="2022" name="Mol. Ecol. Resour.">
        <title>The genomes of chicory, endive, great burdock and yacon provide insights into Asteraceae palaeo-polyploidization history and plant inulin production.</title>
        <authorList>
            <person name="Fan W."/>
            <person name="Wang S."/>
            <person name="Wang H."/>
            <person name="Wang A."/>
            <person name="Jiang F."/>
            <person name="Liu H."/>
            <person name="Zhao H."/>
            <person name="Xu D."/>
            <person name="Zhang Y."/>
        </authorList>
    </citation>
    <scope>NUCLEOTIDE SEQUENCE [LARGE SCALE GENOMIC DNA]</scope>
    <source>
        <strain evidence="2">cv. Yunnan</strain>
    </source>
</reference>
<accession>A0ACB9GST9</accession>
<dbReference type="Proteomes" id="UP001056120">
    <property type="component" value="Linkage Group LG13"/>
</dbReference>
<keyword evidence="2" id="KW-1185">Reference proteome</keyword>
<sequence length="150" mass="17216">MVVFFPIHVESLMDYDDEYHDEDVGWASLLQKSHRRSQEEAFADLLLDPQQILMVYVAAALKAIGYEIEFKYPKVLASRTYQGTSFAGPRTEDGKNCLWWMVDLGVDHQVIVLLSQPKEFLSMKLATVNPEVNIDIDRLVFKDISFSTLL</sequence>
<reference evidence="1 2" key="2">
    <citation type="journal article" date="2022" name="Mol. Ecol. Resour.">
        <title>The genomes of chicory, endive, great burdock and yacon provide insights into Asteraceae paleo-polyploidization history and plant inulin production.</title>
        <authorList>
            <person name="Fan W."/>
            <person name="Wang S."/>
            <person name="Wang H."/>
            <person name="Wang A."/>
            <person name="Jiang F."/>
            <person name="Liu H."/>
            <person name="Zhao H."/>
            <person name="Xu D."/>
            <person name="Zhang Y."/>
        </authorList>
    </citation>
    <scope>NUCLEOTIDE SEQUENCE [LARGE SCALE GENOMIC DNA]</scope>
    <source>
        <strain evidence="2">cv. Yunnan</strain>
        <tissue evidence="1">Leaves</tissue>
    </source>
</reference>
<proteinExistence type="predicted"/>
<organism evidence="1 2">
    <name type="scientific">Smallanthus sonchifolius</name>
    <dbReference type="NCBI Taxonomy" id="185202"/>
    <lineage>
        <taxon>Eukaryota</taxon>
        <taxon>Viridiplantae</taxon>
        <taxon>Streptophyta</taxon>
        <taxon>Embryophyta</taxon>
        <taxon>Tracheophyta</taxon>
        <taxon>Spermatophyta</taxon>
        <taxon>Magnoliopsida</taxon>
        <taxon>eudicotyledons</taxon>
        <taxon>Gunneridae</taxon>
        <taxon>Pentapetalae</taxon>
        <taxon>asterids</taxon>
        <taxon>campanulids</taxon>
        <taxon>Asterales</taxon>
        <taxon>Asteraceae</taxon>
        <taxon>Asteroideae</taxon>
        <taxon>Heliantheae alliance</taxon>
        <taxon>Millerieae</taxon>
        <taxon>Smallanthus</taxon>
    </lineage>
</organism>
<gene>
    <name evidence="1" type="ORF">L1987_40318</name>
</gene>
<protein>
    <submittedName>
        <fullName evidence="1">Uncharacterized protein</fullName>
    </submittedName>
</protein>